<keyword evidence="4" id="KW-0677">Repeat</keyword>
<evidence type="ECO:0000256" key="5">
    <source>
        <dbReference type="ARBA" id="ARBA00023157"/>
    </source>
</evidence>
<feature type="region of interest" description="Disordered" evidence="6">
    <location>
        <begin position="329"/>
        <end position="406"/>
    </location>
</feature>
<keyword evidence="9" id="KW-1185">Reference proteome</keyword>
<feature type="compositionally biased region" description="Basic and acidic residues" evidence="6">
    <location>
        <begin position="271"/>
        <end position="284"/>
    </location>
</feature>
<dbReference type="GO" id="GO:0019731">
    <property type="term" value="P:antibacterial humoral response"/>
    <property type="evidence" value="ECO:0007669"/>
    <property type="project" value="TreeGrafter"/>
</dbReference>
<dbReference type="InterPro" id="IPR008197">
    <property type="entry name" value="WAP_dom"/>
</dbReference>
<feature type="region of interest" description="Disordered" evidence="6">
    <location>
        <begin position="177"/>
        <end position="200"/>
    </location>
</feature>
<protein>
    <recommendedName>
        <fullName evidence="7">WAP domain-containing protein</fullName>
    </recommendedName>
</protein>
<proteinExistence type="predicted"/>
<evidence type="ECO:0000256" key="2">
    <source>
        <dbReference type="ARBA" id="ARBA00022525"/>
    </source>
</evidence>
<dbReference type="GO" id="GO:0045087">
    <property type="term" value="P:innate immune response"/>
    <property type="evidence" value="ECO:0007669"/>
    <property type="project" value="TreeGrafter"/>
</dbReference>
<dbReference type="InterPro" id="IPR036645">
    <property type="entry name" value="Elafin-like_sf"/>
</dbReference>
<feature type="compositionally biased region" description="Basic residues" evidence="6">
    <location>
        <begin position="390"/>
        <end position="400"/>
    </location>
</feature>
<feature type="compositionally biased region" description="Low complexity" evidence="6">
    <location>
        <begin position="87"/>
        <end position="101"/>
    </location>
</feature>
<dbReference type="Proteomes" id="UP000007754">
    <property type="component" value="Chromosome 20"/>
</dbReference>
<dbReference type="SMART" id="SM00217">
    <property type="entry name" value="WAP"/>
    <property type="match status" value="2"/>
</dbReference>
<feature type="domain" description="WAP" evidence="7">
    <location>
        <begin position="456"/>
        <end position="506"/>
    </location>
</feature>
<dbReference type="CDD" id="cd00199">
    <property type="entry name" value="WAP"/>
    <property type="match status" value="1"/>
</dbReference>
<dbReference type="GO" id="GO:0004867">
    <property type="term" value="F:serine-type endopeptidase inhibitor activity"/>
    <property type="evidence" value="ECO:0007669"/>
    <property type="project" value="TreeGrafter"/>
</dbReference>
<keyword evidence="2" id="KW-0964">Secreted</keyword>
<dbReference type="Pfam" id="PF00095">
    <property type="entry name" value="WAP"/>
    <property type="match status" value="2"/>
</dbReference>
<dbReference type="GO" id="GO:0005615">
    <property type="term" value="C:extracellular space"/>
    <property type="evidence" value="ECO:0007669"/>
    <property type="project" value="TreeGrafter"/>
</dbReference>
<dbReference type="GeneTree" id="ENSGT00730000111410"/>
<accession>A0A674H1A0</accession>
<reference evidence="8 9" key="1">
    <citation type="journal article" date="2010" name="Nature">
        <title>The genome of a songbird.</title>
        <authorList>
            <person name="Warren W.C."/>
            <person name="Clayton D.F."/>
            <person name="Ellegren H."/>
            <person name="Arnold A.P."/>
            <person name="Hillier L.W."/>
            <person name="Kunstner A."/>
            <person name="Searle S."/>
            <person name="White S."/>
            <person name="Vilella A.J."/>
            <person name="Fairley S."/>
            <person name="Heger A."/>
            <person name="Kong L."/>
            <person name="Ponting C.P."/>
            <person name="Jarvis E.D."/>
            <person name="Mello C.V."/>
            <person name="Minx P."/>
            <person name="Lovell P."/>
            <person name="Velho T.A."/>
            <person name="Ferris M."/>
            <person name="Balakrishnan C.N."/>
            <person name="Sinha S."/>
            <person name="Blatti C."/>
            <person name="London S.E."/>
            <person name="Li Y."/>
            <person name="Lin Y.C."/>
            <person name="George J."/>
            <person name="Sweedler J."/>
            <person name="Southey B."/>
            <person name="Gunaratne P."/>
            <person name="Watson M."/>
            <person name="Nam K."/>
            <person name="Backstrom N."/>
            <person name="Smeds L."/>
            <person name="Nabholz B."/>
            <person name="Itoh Y."/>
            <person name="Whitney O."/>
            <person name="Pfenning A.R."/>
            <person name="Howard J."/>
            <person name="Volker M."/>
            <person name="Skinner B.M."/>
            <person name="Griffin D.K."/>
            <person name="Ye L."/>
            <person name="McLaren W.M."/>
            <person name="Flicek P."/>
            <person name="Quesada V."/>
            <person name="Velasco G."/>
            <person name="Lopez-Otin C."/>
            <person name="Puente X.S."/>
            <person name="Olender T."/>
            <person name="Lancet D."/>
            <person name="Smit A.F."/>
            <person name="Hubley R."/>
            <person name="Konkel M.K."/>
            <person name="Walker J.A."/>
            <person name="Batzer M.A."/>
            <person name="Gu W."/>
            <person name="Pollock D.D."/>
            <person name="Chen L."/>
            <person name="Cheng Z."/>
            <person name="Eichler E.E."/>
            <person name="Stapley J."/>
            <person name="Slate J."/>
            <person name="Ekblom R."/>
            <person name="Birkhead T."/>
            <person name="Burke T."/>
            <person name="Burt D."/>
            <person name="Scharff C."/>
            <person name="Adam I."/>
            <person name="Richard H."/>
            <person name="Sultan M."/>
            <person name="Soldatov A."/>
            <person name="Lehrach H."/>
            <person name="Edwards S.V."/>
            <person name="Yang S.P."/>
            <person name="Li X."/>
            <person name="Graves T."/>
            <person name="Fulton L."/>
            <person name="Nelson J."/>
            <person name="Chinwalla A."/>
            <person name="Hou S."/>
            <person name="Mardis E.R."/>
            <person name="Wilson R.K."/>
        </authorList>
    </citation>
    <scope>NUCLEOTIDE SEQUENCE [LARGE SCALE GENOMIC DNA]</scope>
</reference>
<dbReference type="Ensembl" id="ENSTGUT00000032749.1">
    <property type="protein sequence ID" value="ENSTGUP00000028291.1"/>
    <property type="gene ID" value="ENSTGUG00000020346.1"/>
</dbReference>
<keyword evidence="5" id="KW-1015">Disulfide bond</keyword>
<dbReference type="OMA" id="HAPEDWE"/>
<dbReference type="PANTHER" id="PTHR19441:SF34">
    <property type="entry name" value="WAP FOUR-DISULFIDE CORE DOMAIN PROTEIN 2"/>
    <property type="match status" value="1"/>
</dbReference>
<name>A0A674H1A0_TAEGU</name>
<reference evidence="8" key="2">
    <citation type="submission" date="2025-08" db="UniProtKB">
        <authorList>
            <consortium name="Ensembl"/>
        </authorList>
    </citation>
    <scope>IDENTIFICATION</scope>
</reference>
<feature type="domain" description="WAP" evidence="7">
    <location>
        <begin position="411"/>
        <end position="453"/>
    </location>
</feature>
<feature type="region of interest" description="Disordered" evidence="6">
    <location>
        <begin position="269"/>
        <end position="314"/>
    </location>
</feature>
<evidence type="ECO:0000256" key="6">
    <source>
        <dbReference type="SAM" id="MobiDB-lite"/>
    </source>
</evidence>
<evidence type="ECO:0000313" key="8">
    <source>
        <dbReference type="Ensembl" id="ENSTGUP00000028291.1"/>
    </source>
</evidence>
<evidence type="ECO:0000256" key="1">
    <source>
        <dbReference type="ARBA" id="ARBA00004613"/>
    </source>
</evidence>
<dbReference type="InParanoid" id="A0A674H1A0"/>
<dbReference type="AlphaFoldDB" id="A0A674H1A0"/>
<keyword evidence="3" id="KW-0732">Signal</keyword>
<feature type="compositionally biased region" description="Polar residues" evidence="6">
    <location>
        <begin position="305"/>
        <end position="314"/>
    </location>
</feature>
<dbReference type="PANTHER" id="PTHR19441">
    <property type="entry name" value="WHEY ACDIC PROTEIN WAP"/>
    <property type="match status" value="1"/>
</dbReference>
<dbReference type="SUPFAM" id="SSF57256">
    <property type="entry name" value="Elafin-like"/>
    <property type="match status" value="2"/>
</dbReference>
<dbReference type="InterPro" id="IPR050514">
    <property type="entry name" value="WAP_four-disulfide_core"/>
</dbReference>
<comment type="subcellular location">
    <subcellularLocation>
        <location evidence="1">Secreted</location>
    </subcellularLocation>
</comment>
<evidence type="ECO:0000256" key="4">
    <source>
        <dbReference type="ARBA" id="ARBA00022737"/>
    </source>
</evidence>
<evidence type="ECO:0000256" key="3">
    <source>
        <dbReference type="ARBA" id="ARBA00022729"/>
    </source>
</evidence>
<feature type="compositionally biased region" description="Acidic residues" evidence="6">
    <location>
        <begin position="102"/>
        <end position="111"/>
    </location>
</feature>
<reference evidence="8" key="3">
    <citation type="submission" date="2025-09" db="UniProtKB">
        <authorList>
            <consortium name="Ensembl"/>
        </authorList>
    </citation>
    <scope>IDENTIFICATION</scope>
</reference>
<gene>
    <name evidence="8" type="primary">LOC115497939</name>
</gene>
<evidence type="ECO:0000259" key="7">
    <source>
        <dbReference type="PROSITE" id="PS51390"/>
    </source>
</evidence>
<dbReference type="PROSITE" id="PS51390">
    <property type="entry name" value="WAP"/>
    <property type="match status" value="2"/>
</dbReference>
<feature type="region of interest" description="Disordered" evidence="6">
    <location>
        <begin position="87"/>
        <end position="117"/>
    </location>
</feature>
<sequence length="507" mass="53138">MGRVFRTGQRDWGPTAPVPPCPRAMGVHVNDALPDSRLHKWWSWWSWRSDGPSASSVLWETVRMAGSVGQGYGWARAPVAVGRCRAAPGQAPAQGTGSLEDPSLEEQELEENSGWSRSRSWVSSSRAEPQPCLHCRLLPASGHQRPRPGLLSSSWLWPRRCEVSVSRVGPCPVPGALAPVASGTASSRGRSPGRAVEPRRARCGAARGPACGAVPRGARLLFLPGEFSAWPPSLLEAPPPWSAASSSRYLILGLCKREGGAWPCPALGSHPEGRARRPHLERSLKAGRAAPAQPVPAPCPRPAASSSWRGSWLSGQSCWQHPPRMTPVSMSAWPGTARHGTPGERPASLPPSPRASRRGGRGEHRPVPGAVGLGSIPGPSPGAGAASPGKGRRPRPRPARRPAPAHAPHCLAAKAGVCPSPALDAVNCTVGCQSDGDCESTLKCCPAACGKACQKPDEKPGTCPPVNPGIPMLGVCTNQCKTDANCSGIQKCCRNGCGKVSCVTPIH</sequence>
<dbReference type="FunFam" id="4.10.75.10:FF:000001">
    <property type="entry name" value="Anosmin 1"/>
    <property type="match status" value="1"/>
</dbReference>
<evidence type="ECO:0000313" key="9">
    <source>
        <dbReference type="Proteomes" id="UP000007754"/>
    </source>
</evidence>
<organism evidence="8 9">
    <name type="scientific">Taeniopygia guttata</name>
    <name type="common">Zebra finch</name>
    <name type="synonym">Poephila guttata</name>
    <dbReference type="NCBI Taxonomy" id="59729"/>
    <lineage>
        <taxon>Eukaryota</taxon>
        <taxon>Metazoa</taxon>
        <taxon>Chordata</taxon>
        <taxon>Craniata</taxon>
        <taxon>Vertebrata</taxon>
        <taxon>Euteleostomi</taxon>
        <taxon>Archelosauria</taxon>
        <taxon>Archosauria</taxon>
        <taxon>Dinosauria</taxon>
        <taxon>Saurischia</taxon>
        <taxon>Theropoda</taxon>
        <taxon>Coelurosauria</taxon>
        <taxon>Aves</taxon>
        <taxon>Neognathae</taxon>
        <taxon>Neoaves</taxon>
        <taxon>Telluraves</taxon>
        <taxon>Australaves</taxon>
        <taxon>Passeriformes</taxon>
        <taxon>Passeroidea</taxon>
        <taxon>Estrildidae</taxon>
        <taxon>Estrildinae</taxon>
        <taxon>Taeniopygia</taxon>
    </lineage>
</organism>
<dbReference type="Gene3D" id="4.10.75.10">
    <property type="entry name" value="Elafin-like"/>
    <property type="match status" value="2"/>
</dbReference>